<evidence type="ECO:0008006" key="11">
    <source>
        <dbReference type="Google" id="ProtNLM"/>
    </source>
</evidence>
<dbReference type="STRING" id="50376.A0A517LD79"/>
<reference evidence="9 10" key="1">
    <citation type="submission" date="2019-07" db="EMBL/GenBank/DDBJ databases">
        <title>Finished genome of Venturia effusa.</title>
        <authorList>
            <person name="Young C.A."/>
            <person name="Cox M.P."/>
            <person name="Ganley A.R.D."/>
            <person name="David W.J."/>
        </authorList>
    </citation>
    <scope>NUCLEOTIDE SEQUENCE [LARGE SCALE GENOMIC DNA]</scope>
    <source>
        <strain evidence="10">albino</strain>
    </source>
</reference>
<dbReference type="SUPFAM" id="SSF50729">
    <property type="entry name" value="PH domain-like"/>
    <property type="match status" value="1"/>
</dbReference>
<feature type="region of interest" description="Disordered" evidence="5">
    <location>
        <begin position="1238"/>
        <end position="1260"/>
    </location>
</feature>
<evidence type="ECO:0000256" key="1">
    <source>
        <dbReference type="ARBA" id="ARBA00004370"/>
    </source>
</evidence>
<feature type="region of interest" description="Disordered" evidence="5">
    <location>
        <begin position="839"/>
        <end position="858"/>
    </location>
</feature>
<comment type="subcellular location">
    <subcellularLocation>
        <location evidence="1">Membrane</location>
    </subcellularLocation>
</comment>
<feature type="compositionally biased region" description="Basic and acidic residues" evidence="5">
    <location>
        <begin position="477"/>
        <end position="488"/>
    </location>
</feature>
<feature type="domain" description="VASt" evidence="8">
    <location>
        <begin position="904"/>
        <end position="1070"/>
    </location>
</feature>
<feature type="compositionally biased region" description="Polar residues" evidence="5">
    <location>
        <begin position="1238"/>
        <end position="1250"/>
    </location>
</feature>
<sequence>MADSEPQPLPTLIPVAKPITLIPVGLKEAGLDSPTFRATAHHFGEQIDVVEKWLENYIKAAGRVANEVTSLEALINTYLSWATPPQALSEAVLDHDYTLLALKRYNEGAKEFWMATIKWMKKVESTVIDPIRSFLQVDVANLKNSRRNLEHQQRTFDGLISRYSSNSKTKEASSLREDAFQLHEARKAYLKASMDYSVLAPQVRNALDKLLVKIFSDRWKDMKSSRDVLALSLGKSSGDIDRIRGWSKEMENNERVFKRELEMARTQIENAAEAKVRPPRELDDYAVSTVPYIGSSAPITKETEEKADRQGWLFQRTSSGRPARTIWIRRWFYVKNGIFGYLASNIRTGAVEESEKIGVLLCGVRPAFNEERRFCFEVKTKDTTIILQAETQGDLTQWISTFEVAKRRALENPASTEAIAAGSKSIDPAFAITPPVAPEFAAKTGEQEEAPPERSNTLSMEPVTLRSSTDIGSRRAVGGERDGESSRDHAARIISKLKPDKGPSSGQSSGIAGLIAASHHGLALGAGGSPPQLAPGNVLNISTDFKAILGNYLPLSSLAPSTLANPPAPTNLSKTAVVVSGERGLGLGTTAMDSGMPSGLMANIWGSANWGFANRLERGDAKKPIESRRSVSQPPSPVLGLTPIDVNPSESTPDLSPLTHRKTISMVADPSRQPIRSAVTLDDYPDYYPLTLKAQDAQFRMIFPDVSRDDKLVLVFRAAWTVTDQHEFPGRVYITMNDIYFYSNHFGLVLVSSIGLDTVHEITAAPGKDCDFLFVHLRPGSATDGTTRITIKTFLEPLKMLQRRLIYLLRNADAEEPASLEEVIKALLRLELGGADESPTMMGEPWEDVSPNTPTDGMIRRDIDNRVPVRIDGTLYPNMSHSASRNTTKFRLPAQPVIYVPQGMSSPIIFKEFDITAKALFHVLAGDKSAVFQMLNCENRAERLIQSPWVQPDQGHYRREFRYQVVNGGKRFDVADHQLIDVLNDHLCYVITDRRTPWSLPSAHKFSLMTKIVITHAAKSRCRLSIYTRVDWKKDPLFGKGLIEKQALADLKTYATSLTAILIDQVSRLGTQANNSRKAVQIFGQVGIQTQSTHVSTAEIAGSRIGDRIRTHTLVGLTRSALQRATLQVFFAILGLVVQLIQSTAKVVTAHTVVVGLLALSALTNVYFAKRETWSWWRERNARLFMANVGVHPNVMMGRSVWLKDLDEFILNPDGNQTDVGSLESPCVTQFNALVRQTDPSASPDGNTNPTQSQYSQTQSTVRRLQRSRQHIGTYRHDLLVALRTVSKVEQEIMKAEWESWVWSEATKCKHAALVFKANNETEGLKEWWNEYCGSCLTEMERLK</sequence>
<dbReference type="Gene3D" id="1.20.1270.60">
    <property type="entry name" value="Arfaptin homology (AH) domain/BAR domain"/>
    <property type="match status" value="1"/>
</dbReference>
<dbReference type="InterPro" id="IPR031968">
    <property type="entry name" value="VASt"/>
</dbReference>
<organism evidence="9 10">
    <name type="scientific">Venturia effusa</name>
    <dbReference type="NCBI Taxonomy" id="50376"/>
    <lineage>
        <taxon>Eukaryota</taxon>
        <taxon>Fungi</taxon>
        <taxon>Dikarya</taxon>
        <taxon>Ascomycota</taxon>
        <taxon>Pezizomycotina</taxon>
        <taxon>Dothideomycetes</taxon>
        <taxon>Pleosporomycetidae</taxon>
        <taxon>Venturiales</taxon>
        <taxon>Venturiaceae</taxon>
        <taxon>Venturia</taxon>
    </lineage>
</organism>
<dbReference type="PANTHER" id="PTHR14248">
    <property type="entry name" value="CYCLIN Y, ISOFORM A"/>
    <property type="match status" value="1"/>
</dbReference>
<dbReference type="GO" id="GO:0005737">
    <property type="term" value="C:cytoplasm"/>
    <property type="evidence" value="ECO:0007669"/>
    <property type="project" value="InterPro"/>
</dbReference>
<dbReference type="InterPro" id="IPR004148">
    <property type="entry name" value="BAR_dom"/>
</dbReference>
<gene>
    <name evidence="9" type="ORF">FKW77_001584</name>
</gene>
<evidence type="ECO:0000256" key="3">
    <source>
        <dbReference type="ARBA" id="ARBA00022989"/>
    </source>
</evidence>
<dbReference type="Pfam" id="PF00169">
    <property type="entry name" value="PH"/>
    <property type="match status" value="1"/>
</dbReference>
<feature type="compositionally biased region" description="Low complexity" evidence="5">
    <location>
        <begin position="1251"/>
        <end position="1260"/>
    </location>
</feature>
<dbReference type="InterPro" id="IPR042067">
    <property type="entry name" value="Sip3_PH"/>
</dbReference>
<dbReference type="InterPro" id="IPR039463">
    <property type="entry name" value="Sip3/Lam1_BAR"/>
</dbReference>
<evidence type="ECO:0000256" key="6">
    <source>
        <dbReference type="SAM" id="Phobius"/>
    </source>
</evidence>
<feature type="region of interest" description="Disordered" evidence="5">
    <location>
        <begin position="442"/>
        <end position="488"/>
    </location>
</feature>
<evidence type="ECO:0000256" key="2">
    <source>
        <dbReference type="ARBA" id="ARBA00022692"/>
    </source>
</evidence>
<dbReference type="EMBL" id="CP042194">
    <property type="protein sequence ID" value="QDS73598.1"/>
    <property type="molecule type" value="Genomic_DNA"/>
</dbReference>
<keyword evidence="2 6" id="KW-0812">Transmembrane</keyword>
<dbReference type="CDD" id="cd07609">
    <property type="entry name" value="BAR_SIP3_fungi"/>
    <property type="match status" value="1"/>
</dbReference>
<dbReference type="InterPro" id="IPR001849">
    <property type="entry name" value="PH_domain"/>
</dbReference>
<dbReference type="PROSITE" id="PS51778">
    <property type="entry name" value="VAST"/>
    <property type="match status" value="1"/>
</dbReference>
<dbReference type="SUPFAM" id="SSF103657">
    <property type="entry name" value="BAR/IMD domain-like"/>
    <property type="match status" value="1"/>
</dbReference>
<name>A0A517LD79_9PEZI</name>
<dbReference type="GO" id="GO:0016020">
    <property type="term" value="C:membrane"/>
    <property type="evidence" value="ECO:0007669"/>
    <property type="project" value="UniProtKB-SubCell"/>
</dbReference>
<dbReference type="Gene3D" id="2.30.29.30">
    <property type="entry name" value="Pleckstrin-homology domain (PH domain)/Phosphotyrosine-binding domain (PTB)"/>
    <property type="match status" value="2"/>
</dbReference>
<proteinExistence type="predicted"/>
<dbReference type="PROSITE" id="PS50003">
    <property type="entry name" value="PH_DOMAIN"/>
    <property type="match status" value="1"/>
</dbReference>
<feature type="transmembrane region" description="Helical" evidence="6">
    <location>
        <begin position="1148"/>
        <end position="1168"/>
    </location>
</feature>
<evidence type="ECO:0000313" key="10">
    <source>
        <dbReference type="Proteomes" id="UP000316270"/>
    </source>
</evidence>
<evidence type="ECO:0000313" key="9">
    <source>
        <dbReference type="EMBL" id="QDS73598.1"/>
    </source>
</evidence>
<evidence type="ECO:0000259" key="8">
    <source>
        <dbReference type="PROSITE" id="PS51778"/>
    </source>
</evidence>
<protein>
    <recommendedName>
        <fullName evidence="11">SNF1-interacting protein</fullName>
    </recommendedName>
</protein>
<evidence type="ECO:0000256" key="5">
    <source>
        <dbReference type="SAM" id="MobiDB-lite"/>
    </source>
</evidence>
<feature type="compositionally biased region" description="Polar residues" evidence="5">
    <location>
        <begin position="454"/>
        <end position="471"/>
    </location>
</feature>
<accession>A0A517LD79</accession>
<dbReference type="CDD" id="cd13280">
    <property type="entry name" value="PH_SIP3"/>
    <property type="match status" value="1"/>
</dbReference>
<evidence type="ECO:0000259" key="7">
    <source>
        <dbReference type="PROSITE" id="PS50003"/>
    </source>
</evidence>
<dbReference type="OrthoDB" id="10070851at2759"/>
<keyword evidence="4 6" id="KW-0472">Membrane</keyword>
<dbReference type="InterPro" id="IPR027267">
    <property type="entry name" value="AH/BAR_dom_sf"/>
</dbReference>
<feature type="domain" description="PH" evidence="7">
    <location>
        <begin position="306"/>
        <end position="407"/>
    </location>
</feature>
<evidence type="ECO:0000256" key="4">
    <source>
        <dbReference type="ARBA" id="ARBA00023136"/>
    </source>
</evidence>
<keyword evidence="3 6" id="KW-1133">Transmembrane helix</keyword>
<dbReference type="Pfam" id="PF16016">
    <property type="entry name" value="VASt"/>
    <property type="match status" value="1"/>
</dbReference>
<feature type="region of interest" description="Disordered" evidence="5">
    <location>
        <begin position="621"/>
        <end position="657"/>
    </location>
</feature>
<dbReference type="Pfam" id="PF16746">
    <property type="entry name" value="BAR_3"/>
    <property type="match status" value="1"/>
</dbReference>
<dbReference type="Proteomes" id="UP000316270">
    <property type="component" value="Chromosome 10"/>
</dbReference>
<dbReference type="InterPro" id="IPR011993">
    <property type="entry name" value="PH-like_dom_sf"/>
</dbReference>
<dbReference type="FunFam" id="2.30.29.30:FF:000349">
    <property type="entry name" value="Transcription factor SipA3"/>
    <property type="match status" value="1"/>
</dbReference>
<keyword evidence="10" id="KW-1185">Reference proteome</keyword>
<dbReference type="SMART" id="SM00233">
    <property type="entry name" value="PH"/>
    <property type="match status" value="1"/>
</dbReference>